<keyword evidence="1" id="KW-1133">Transmembrane helix</keyword>
<feature type="transmembrane region" description="Helical" evidence="1">
    <location>
        <begin position="97"/>
        <end position="127"/>
    </location>
</feature>
<keyword evidence="1" id="KW-0812">Transmembrane</keyword>
<dbReference type="PANTHER" id="PTHR43777">
    <property type="entry name" value="MOLYBDENUM COFACTOR CYTIDYLYLTRANSFERASE"/>
    <property type="match status" value="1"/>
</dbReference>
<dbReference type="AlphaFoldDB" id="A0A0F8Z124"/>
<proteinExistence type="predicted"/>
<evidence type="ECO:0000259" key="2">
    <source>
        <dbReference type="Pfam" id="PF12804"/>
    </source>
</evidence>
<dbReference type="InterPro" id="IPR029044">
    <property type="entry name" value="Nucleotide-diphossugar_trans"/>
</dbReference>
<keyword evidence="1" id="KW-0472">Membrane</keyword>
<feature type="domain" description="MobA-like NTP transferase" evidence="2">
    <location>
        <begin position="147"/>
        <end position="260"/>
    </location>
</feature>
<evidence type="ECO:0000256" key="1">
    <source>
        <dbReference type="SAM" id="Phobius"/>
    </source>
</evidence>
<gene>
    <name evidence="3" type="ORF">LCGC14_3027550</name>
</gene>
<protein>
    <recommendedName>
        <fullName evidence="2">MobA-like NTP transferase domain-containing protein</fullName>
    </recommendedName>
</protein>
<dbReference type="Pfam" id="PF12804">
    <property type="entry name" value="NTP_transf_3"/>
    <property type="match status" value="1"/>
</dbReference>
<dbReference type="SUPFAM" id="SSF53448">
    <property type="entry name" value="Nucleotide-diphospho-sugar transferases"/>
    <property type="match status" value="1"/>
</dbReference>
<accession>A0A0F8Z124</accession>
<dbReference type="Gene3D" id="3.90.550.10">
    <property type="entry name" value="Spore Coat Polysaccharide Biosynthesis Protein SpsA, Chain A"/>
    <property type="match status" value="1"/>
</dbReference>
<dbReference type="GO" id="GO:0016779">
    <property type="term" value="F:nucleotidyltransferase activity"/>
    <property type="evidence" value="ECO:0007669"/>
    <property type="project" value="UniProtKB-ARBA"/>
</dbReference>
<sequence>NPIVFHTGSLLLHVACVLLVFVILRKLFKHDKAACAGTLLFGLHPVQVESVVWISETRGLLCAMFSLLAVWQYLNHTARDRPSENKFADGTSSRPAIIPYCVATACFAAALLCKPAAVAVPLIVVALDWGLLRRPWRRVVLAVTPWLVLAAGWVVLTKQLQPDKLLAEVEGRPLVARAVDAALASKAEPVIVVTGYQARAVVRALADRPLIRVHNPDFADGMGTSLACAIEALPETADGAIICLADMPRIAARHLEHIWPVNRIRNYRRVAISEALDTV</sequence>
<dbReference type="EMBL" id="LAZR01063130">
    <property type="protein sequence ID" value="KKK60119.1"/>
    <property type="molecule type" value="Genomic_DNA"/>
</dbReference>
<comment type="caution">
    <text evidence="3">The sequence shown here is derived from an EMBL/GenBank/DDBJ whole genome shotgun (WGS) entry which is preliminary data.</text>
</comment>
<feature type="transmembrane region" description="Helical" evidence="1">
    <location>
        <begin position="6"/>
        <end position="24"/>
    </location>
</feature>
<name>A0A0F8Z124_9ZZZZ</name>
<organism evidence="3">
    <name type="scientific">marine sediment metagenome</name>
    <dbReference type="NCBI Taxonomy" id="412755"/>
    <lineage>
        <taxon>unclassified sequences</taxon>
        <taxon>metagenomes</taxon>
        <taxon>ecological metagenomes</taxon>
    </lineage>
</organism>
<dbReference type="InterPro" id="IPR025877">
    <property type="entry name" value="MobA-like_NTP_Trfase"/>
</dbReference>
<evidence type="ECO:0000313" key="3">
    <source>
        <dbReference type="EMBL" id="KKK60119.1"/>
    </source>
</evidence>
<feature type="transmembrane region" description="Helical" evidence="1">
    <location>
        <begin position="139"/>
        <end position="156"/>
    </location>
</feature>
<dbReference type="PANTHER" id="PTHR43777:SF1">
    <property type="entry name" value="MOLYBDENUM COFACTOR CYTIDYLYLTRANSFERASE"/>
    <property type="match status" value="1"/>
</dbReference>
<feature type="non-terminal residue" evidence="3">
    <location>
        <position position="1"/>
    </location>
</feature>
<reference evidence="3" key="1">
    <citation type="journal article" date="2015" name="Nature">
        <title>Complex archaea that bridge the gap between prokaryotes and eukaryotes.</title>
        <authorList>
            <person name="Spang A."/>
            <person name="Saw J.H."/>
            <person name="Jorgensen S.L."/>
            <person name="Zaremba-Niedzwiedzka K."/>
            <person name="Martijn J."/>
            <person name="Lind A.E."/>
            <person name="van Eijk R."/>
            <person name="Schleper C."/>
            <person name="Guy L."/>
            <person name="Ettema T.J."/>
        </authorList>
    </citation>
    <scope>NUCLEOTIDE SEQUENCE</scope>
</reference>